<dbReference type="Gene3D" id="3.40.50.1000">
    <property type="entry name" value="HAD superfamily/HAD-like"/>
    <property type="match status" value="1"/>
</dbReference>
<dbReference type="Gene3D" id="1.10.150.240">
    <property type="entry name" value="Putative phosphatase, domain 2"/>
    <property type="match status" value="1"/>
</dbReference>
<dbReference type="PANTHER" id="PTHR43434">
    <property type="entry name" value="PHOSPHOGLYCOLATE PHOSPHATASE"/>
    <property type="match status" value="1"/>
</dbReference>
<dbReference type="InterPro" id="IPR036412">
    <property type="entry name" value="HAD-like_sf"/>
</dbReference>
<dbReference type="InterPro" id="IPR050155">
    <property type="entry name" value="HAD-like_hydrolase_sf"/>
</dbReference>
<dbReference type="GO" id="GO:0004713">
    <property type="term" value="F:protein tyrosine kinase activity"/>
    <property type="evidence" value="ECO:0007669"/>
    <property type="project" value="TreeGrafter"/>
</dbReference>
<dbReference type="GO" id="GO:0016787">
    <property type="term" value="F:hydrolase activity"/>
    <property type="evidence" value="ECO:0007669"/>
    <property type="project" value="UniProtKB-KW"/>
</dbReference>
<dbReference type="RefSeq" id="WP_228351116.1">
    <property type="nucleotide sequence ID" value="NZ_JACEGA010000001.1"/>
</dbReference>
<keyword evidence="2" id="KW-1185">Reference proteome</keyword>
<reference evidence="1 2" key="1">
    <citation type="submission" date="2020-07" db="EMBL/GenBank/DDBJ databases">
        <title>Characterization and genome sequencing of isolate MD1, a novel member within the family Lachnospiraceae.</title>
        <authorList>
            <person name="Rettenmaier R."/>
            <person name="Di Bello L."/>
            <person name="Zinser C."/>
            <person name="Scheitz K."/>
            <person name="Liebl W."/>
            <person name="Zverlov V."/>
        </authorList>
    </citation>
    <scope>NUCLEOTIDE SEQUENCE [LARGE SCALE GENOMIC DNA]</scope>
    <source>
        <strain evidence="1 2">MD1</strain>
    </source>
</reference>
<dbReference type="Pfam" id="PF13419">
    <property type="entry name" value="HAD_2"/>
    <property type="match status" value="1"/>
</dbReference>
<dbReference type="SFLD" id="SFLDG01129">
    <property type="entry name" value="C1.5:_HAD__Beta-PGM__Phosphata"/>
    <property type="match status" value="1"/>
</dbReference>
<dbReference type="Proteomes" id="UP000574276">
    <property type="component" value="Unassembled WGS sequence"/>
</dbReference>
<dbReference type="AlphaFoldDB" id="A0A839JVN8"/>
<dbReference type="PANTHER" id="PTHR43434:SF20">
    <property type="entry name" value="5'-NUCLEOTIDASE"/>
    <property type="match status" value="1"/>
</dbReference>
<keyword evidence="1" id="KW-0378">Hydrolase</keyword>
<proteinExistence type="predicted"/>
<gene>
    <name evidence="1" type="ORF">H0486_00310</name>
</gene>
<dbReference type="SFLD" id="SFLDS00003">
    <property type="entry name" value="Haloacid_Dehalogenase"/>
    <property type="match status" value="1"/>
</dbReference>
<dbReference type="InterPro" id="IPR023198">
    <property type="entry name" value="PGP-like_dom2"/>
</dbReference>
<dbReference type="InterPro" id="IPR023214">
    <property type="entry name" value="HAD_sf"/>
</dbReference>
<dbReference type="GO" id="GO:0005829">
    <property type="term" value="C:cytosol"/>
    <property type="evidence" value="ECO:0007669"/>
    <property type="project" value="TreeGrafter"/>
</dbReference>
<evidence type="ECO:0000313" key="2">
    <source>
        <dbReference type="Proteomes" id="UP000574276"/>
    </source>
</evidence>
<organism evidence="1 2">
    <name type="scientific">Variimorphobacter saccharofermentans</name>
    <dbReference type="NCBI Taxonomy" id="2755051"/>
    <lineage>
        <taxon>Bacteria</taxon>
        <taxon>Bacillati</taxon>
        <taxon>Bacillota</taxon>
        <taxon>Clostridia</taxon>
        <taxon>Lachnospirales</taxon>
        <taxon>Lachnospiraceae</taxon>
        <taxon>Variimorphobacter</taxon>
    </lineage>
</organism>
<dbReference type="InterPro" id="IPR041492">
    <property type="entry name" value="HAD_2"/>
</dbReference>
<comment type="caution">
    <text evidence="1">The sequence shown here is derived from an EMBL/GenBank/DDBJ whole genome shotgun (WGS) entry which is preliminary data.</text>
</comment>
<dbReference type="SUPFAM" id="SSF56784">
    <property type="entry name" value="HAD-like"/>
    <property type="match status" value="1"/>
</dbReference>
<protein>
    <submittedName>
        <fullName evidence="1">HAD hydrolase-like protein</fullName>
    </submittedName>
</protein>
<dbReference type="EMBL" id="JACEGA010000001">
    <property type="protein sequence ID" value="MBB2181337.1"/>
    <property type="molecule type" value="Genomic_DNA"/>
</dbReference>
<accession>A0A839JVN8</accession>
<name>A0A839JVN8_9FIRM</name>
<evidence type="ECO:0000313" key="1">
    <source>
        <dbReference type="EMBL" id="MBB2181337.1"/>
    </source>
</evidence>
<sequence length="215" mass="24216">MKYILMDLDGTITNPKTGITRSFQYALKAMDIFIDDLDSLKKHIGPPLKSSFLECYGFDDNKADLAVKKYREYYNEFGLYENEMYEGMESVLKGLQDAGKLLIVATSKPELIARKILEHFHLDHYFLDICGAAPDDSHSKKDEVIQYVLSKNQIADLSEVVMVGDRKYDIEGAKIVGISSVGVLYGFGDREELEMAGADKIAASTNELYDILIQM</sequence>